<evidence type="ECO:0000313" key="1">
    <source>
        <dbReference type="EMBL" id="SIT52987.1"/>
    </source>
</evidence>
<dbReference type="STRING" id="1631249.BQ8794_10357"/>
<sequence length="68" mass="7303">MAGTVQYHESCIPAFLRPMKSLWALTQAPLGVNSGVQPDVLEIHLESLVGSVILHLLAHVVEARTSGL</sequence>
<name>A0A1R3UZI4_9HYPH</name>
<evidence type="ECO:0000313" key="2">
    <source>
        <dbReference type="Proteomes" id="UP000188388"/>
    </source>
</evidence>
<dbReference type="EMBL" id="FTPD01000001">
    <property type="protein sequence ID" value="SIT52987.1"/>
    <property type="molecule type" value="Genomic_DNA"/>
</dbReference>
<keyword evidence="2" id="KW-1185">Reference proteome</keyword>
<proteinExistence type="predicted"/>
<gene>
    <name evidence="1" type="ORF">BQ8794_10357</name>
</gene>
<dbReference type="AlphaFoldDB" id="A0A1R3UZI4"/>
<accession>A0A1R3UZI4</accession>
<protein>
    <submittedName>
        <fullName evidence="1">Uncharacterized protein</fullName>
    </submittedName>
</protein>
<dbReference type="Proteomes" id="UP000188388">
    <property type="component" value="Unassembled WGS sequence"/>
</dbReference>
<reference evidence="2" key="1">
    <citation type="submission" date="2017-01" db="EMBL/GenBank/DDBJ databases">
        <authorList>
            <person name="Brunel B."/>
        </authorList>
    </citation>
    <scope>NUCLEOTIDE SEQUENCE [LARGE SCALE GENOMIC DNA]</scope>
</reference>
<organism evidence="1 2">
    <name type="scientific">Mesorhizobium prunaredense</name>
    <dbReference type="NCBI Taxonomy" id="1631249"/>
    <lineage>
        <taxon>Bacteria</taxon>
        <taxon>Pseudomonadati</taxon>
        <taxon>Pseudomonadota</taxon>
        <taxon>Alphaproteobacteria</taxon>
        <taxon>Hyphomicrobiales</taxon>
        <taxon>Phyllobacteriaceae</taxon>
        <taxon>Mesorhizobium</taxon>
    </lineage>
</organism>